<proteinExistence type="predicted"/>
<keyword evidence="2" id="KW-0813">Transport</keyword>
<feature type="transmembrane region" description="Helical" evidence="7">
    <location>
        <begin position="341"/>
        <end position="367"/>
    </location>
</feature>
<feature type="domain" description="Major facilitator superfamily (MFS) profile" evidence="8">
    <location>
        <begin position="36"/>
        <end position="471"/>
    </location>
</feature>
<dbReference type="PROSITE" id="PS50850">
    <property type="entry name" value="MFS"/>
    <property type="match status" value="1"/>
</dbReference>
<gene>
    <name evidence="9" type="ORF">SCHCODRAFT_62923</name>
</gene>
<dbReference type="SUPFAM" id="SSF103473">
    <property type="entry name" value="MFS general substrate transporter"/>
    <property type="match status" value="1"/>
</dbReference>
<feature type="transmembrane region" description="Helical" evidence="7">
    <location>
        <begin position="310"/>
        <end position="329"/>
    </location>
</feature>
<evidence type="ECO:0000256" key="1">
    <source>
        <dbReference type="ARBA" id="ARBA00004141"/>
    </source>
</evidence>
<keyword evidence="3 7" id="KW-0812">Transmembrane</keyword>
<dbReference type="GO" id="GO:0016020">
    <property type="term" value="C:membrane"/>
    <property type="evidence" value="ECO:0007669"/>
    <property type="project" value="UniProtKB-SubCell"/>
</dbReference>
<dbReference type="InterPro" id="IPR020846">
    <property type="entry name" value="MFS_dom"/>
</dbReference>
<evidence type="ECO:0000256" key="7">
    <source>
        <dbReference type="SAM" id="Phobius"/>
    </source>
</evidence>
<feature type="transmembrane region" description="Helical" evidence="7">
    <location>
        <begin position="264"/>
        <end position="282"/>
    </location>
</feature>
<name>D8PNH2_SCHCM</name>
<dbReference type="GO" id="GO:0022857">
    <property type="term" value="F:transmembrane transporter activity"/>
    <property type="evidence" value="ECO:0007669"/>
    <property type="project" value="InterPro"/>
</dbReference>
<dbReference type="Proteomes" id="UP000007431">
    <property type="component" value="Unassembled WGS sequence"/>
</dbReference>
<dbReference type="PANTHER" id="PTHR23504:SF15">
    <property type="entry name" value="MAJOR FACILITATOR SUPERFAMILY (MFS) PROFILE DOMAIN-CONTAINING PROTEIN"/>
    <property type="match status" value="1"/>
</dbReference>
<feature type="transmembrane region" description="Helical" evidence="7">
    <location>
        <begin position="209"/>
        <end position="231"/>
    </location>
</feature>
<evidence type="ECO:0000256" key="4">
    <source>
        <dbReference type="ARBA" id="ARBA00022989"/>
    </source>
</evidence>
<evidence type="ECO:0000313" key="10">
    <source>
        <dbReference type="Proteomes" id="UP000007431"/>
    </source>
</evidence>
<keyword evidence="5 7" id="KW-0472">Membrane</keyword>
<feature type="transmembrane region" description="Helical" evidence="7">
    <location>
        <begin position="109"/>
        <end position="127"/>
    </location>
</feature>
<dbReference type="CDD" id="cd17330">
    <property type="entry name" value="MFS_SLC46_TetA_like"/>
    <property type="match status" value="1"/>
</dbReference>
<evidence type="ECO:0000313" key="9">
    <source>
        <dbReference type="EMBL" id="EFJ01529.1"/>
    </source>
</evidence>
<keyword evidence="4 7" id="KW-1133">Transmembrane helix</keyword>
<evidence type="ECO:0000256" key="6">
    <source>
        <dbReference type="SAM" id="MobiDB-lite"/>
    </source>
</evidence>
<evidence type="ECO:0000256" key="3">
    <source>
        <dbReference type="ARBA" id="ARBA00022692"/>
    </source>
</evidence>
<reference evidence="9 10" key="1">
    <citation type="journal article" date="2010" name="Nat. Biotechnol.">
        <title>Genome sequence of the model mushroom Schizophyllum commune.</title>
        <authorList>
            <person name="Ohm R.A."/>
            <person name="de Jong J.F."/>
            <person name="Lugones L.G."/>
            <person name="Aerts A."/>
            <person name="Kothe E."/>
            <person name="Stajich J.E."/>
            <person name="de Vries R.P."/>
            <person name="Record E."/>
            <person name="Levasseur A."/>
            <person name="Baker S.E."/>
            <person name="Bartholomew K.A."/>
            <person name="Coutinho P.M."/>
            <person name="Erdmann S."/>
            <person name="Fowler T.J."/>
            <person name="Gathman A.C."/>
            <person name="Lombard V."/>
            <person name="Henrissat B."/>
            <person name="Knabe N."/>
            <person name="Kuees U."/>
            <person name="Lilly W.W."/>
            <person name="Lindquist E."/>
            <person name="Lucas S."/>
            <person name="Magnuson J.K."/>
            <person name="Piumi F."/>
            <person name="Raudaskoski M."/>
            <person name="Salamov A."/>
            <person name="Schmutz J."/>
            <person name="Schwarze F.W.M.R."/>
            <person name="vanKuyk P.A."/>
            <person name="Horton J.S."/>
            <person name="Grigoriev I.V."/>
            <person name="Woesten H.A.B."/>
        </authorList>
    </citation>
    <scope>NUCLEOTIDE SEQUENCE [LARGE SCALE GENOMIC DNA]</scope>
    <source>
        <strain evidence="10">H4-8 / FGSC 9210</strain>
    </source>
</reference>
<dbReference type="InterPro" id="IPR011701">
    <property type="entry name" value="MFS"/>
</dbReference>
<evidence type="ECO:0000256" key="2">
    <source>
        <dbReference type="ARBA" id="ARBA00022448"/>
    </source>
</evidence>
<feature type="transmembrane region" description="Helical" evidence="7">
    <location>
        <begin position="447"/>
        <end position="466"/>
    </location>
</feature>
<dbReference type="HOGENOM" id="CLU_001265_54_6_1"/>
<dbReference type="OMA" id="VIMDMAY"/>
<keyword evidence="10" id="KW-1185">Reference proteome</keyword>
<dbReference type="Pfam" id="PF07690">
    <property type="entry name" value="MFS_1"/>
    <property type="match status" value="1"/>
</dbReference>
<feature type="region of interest" description="Disordered" evidence="6">
    <location>
        <begin position="1"/>
        <end position="25"/>
    </location>
</feature>
<protein>
    <recommendedName>
        <fullName evidence="8">Major facilitator superfamily (MFS) profile domain-containing protein</fullName>
    </recommendedName>
</protein>
<comment type="subcellular location">
    <subcellularLocation>
        <location evidence="1">Membrane</location>
        <topology evidence="1">Multi-pass membrane protein</topology>
    </subcellularLocation>
</comment>
<dbReference type="InParanoid" id="D8PNH2"/>
<feature type="transmembrane region" description="Helical" evidence="7">
    <location>
        <begin position="166"/>
        <end position="189"/>
    </location>
</feature>
<dbReference type="PANTHER" id="PTHR23504">
    <property type="entry name" value="MAJOR FACILITATOR SUPERFAMILY DOMAIN-CONTAINING PROTEIN 10"/>
    <property type="match status" value="1"/>
</dbReference>
<dbReference type="InterPro" id="IPR001958">
    <property type="entry name" value="Tet-R_TetA/multi-R_MdtG-like"/>
</dbReference>
<dbReference type="AlphaFoldDB" id="D8PNH2"/>
<dbReference type="Gene3D" id="1.20.1250.20">
    <property type="entry name" value="MFS general substrate transporter like domains"/>
    <property type="match status" value="1"/>
</dbReference>
<dbReference type="InterPro" id="IPR036259">
    <property type="entry name" value="MFS_trans_sf"/>
</dbReference>
<sequence>MEAEERQYEPHADEESHLLDHSQKHRHKSPAHLKRQLAIIMLLQICSPITSQSIYPYINQLIREIGITGGDDRKVGYYAGLIESLFFVTEALTVLQWSRISDYIGRKPVLLLGMSGTIISMLCFGLSRTFWELVVSRCFCGFLNGNIGVMKSIMGDLTDASNRAEVYAYIPVVWGLGATLGPFLGGWLARPHDRWPRAFSAQFWQDYPYFFPCLVTASYVVFAFLITAFFFREHKKSKSRSSSYGSTDSPAPDPKDDPPALRELLTFPVVISIANYVALAFIENMELSLIPLFLAMPLEIGGLGLSPAQIGYVLGSYGVATSAFQALLFARITRKLGARTVFVIGMASFIPMTLGFPIMSVMARAWGGVTMGVWFMVGMLVLMLCVMDLAYGTIFMFVTASVPNQNALGATNGVAQTFVSISRAVGPAMVTSMYSYSLEHNILGGNAVYVVLLIMCVASIRLAFYLPPNNWDEMPEESNETSALVEDTRAIAPDRIVGALEGDRAEDVAHRTE</sequence>
<dbReference type="EMBL" id="GL377302">
    <property type="protein sequence ID" value="EFJ01529.1"/>
    <property type="molecule type" value="Genomic_DNA"/>
</dbReference>
<feature type="transmembrane region" description="Helical" evidence="7">
    <location>
        <begin position="373"/>
        <end position="398"/>
    </location>
</feature>
<feature type="compositionally biased region" description="Basic and acidic residues" evidence="6">
    <location>
        <begin position="1"/>
        <end position="22"/>
    </location>
</feature>
<accession>D8PNH2</accession>
<dbReference type="eggNOG" id="KOG2615">
    <property type="taxonomic scope" value="Eukaryota"/>
</dbReference>
<evidence type="ECO:0000259" key="8">
    <source>
        <dbReference type="PROSITE" id="PS50850"/>
    </source>
</evidence>
<organism evidence="10">
    <name type="scientific">Schizophyllum commune (strain H4-8 / FGSC 9210)</name>
    <name type="common">Split gill fungus</name>
    <dbReference type="NCBI Taxonomy" id="578458"/>
    <lineage>
        <taxon>Eukaryota</taxon>
        <taxon>Fungi</taxon>
        <taxon>Dikarya</taxon>
        <taxon>Basidiomycota</taxon>
        <taxon>Agaricomycotina</taxon>
        <taxon>Agaricomycetes</taxon>
        <taxon>Agaricomycetidae</taxon>
        <taxon>Agaricales</taxon>
        <taxon>Schizophyllaceae</taxon>
        <taxon>Schizophyllum</taxon>
    </lineage>
</organism>
<evidence type="ECO:0000256" key="5">
    <source>
        <dbReference type="ARBA" id="ARBA00023136"/>
    </source>
</evidence>
<dbReference type="VEuPathDB" id="FungiDB:SCHCODRAFT_02621148"/>
<dbReference type="PRINTS" id="PR01035">
    <property type="entry name" value="TCRTETA"/>
</dbReference>